<dbReference type="NCBIfam" id="TIGR00762">
    <property type="entry name" value="DegV"/>
    <property type="match status" value="1"/>
</dbReference>
<dbReference type="InterPro" id="IPR050270">
    <property type="entry name" value="DegV_domain_contain"/>
</dbReference>
<feature type="non-terminal residue" evidence="2">
    <location>
        <position position="113"/>
    </location>
</feature>
<evidence type="ECO:0000256" key="1">
    <source>
        <dbReference type="ARBA" id="ARBA00023121"/>
    </source>
</evidence>
<accession>X1DP76</accession>
<dbReference type="Gene3D" id="3.40.50.10170">
    <property type="match status" value="1"/>
</dbReference>
<dbReference type="SUPFAM" id="SSF82549">
    <property type="entry name" value="DAK1/DegV-like"/>
    <property type="match status" value="1"/>
</dbReference>
<dbReference type="AlphaFoldDB" id="X1DP76"/>
<keyword evidence="1" id="KW-0446">Lipid-binding</keyword>
<dbReference type="GO" id="GO:0008289">
    <property type="term" value="F:lipid binding"/>
    <property type="evidence" value="ECO:0007669"/>
    <property type="project" value="UniProtKB-KW"/>
</dbReference>
<dbReference type="PROSITE" id="PS51482">
    <property type="entry name" value="DEGV"/>
    <property type="match status" value="1"/>
</dbReference>
<gene>
    <name evidence="2" type="ORF">S03H2_01928</name>
</gene>
<evidence type="ECO:0008006" key="3">
    <source>
        <dbReference type="Google" id="ProtNLM"/>
    </source>
</evidence>
<proteinExistence type="predicted"/>
<dbReference type="EMBL" id="BARU01000604">
    <property type="protein sequence ID" value="GAH22761.1"/>
    <property type="molecule type" value="Genomic_DNA"/>
</dbReference>
<protein>
    <recommendedName>
        <fullName evidence="3">DegV family protein</fullName>
    </recommendedName>
</protein>
<evidence type="ECO:0000313" key="2">
    <source>
        <dbReference type="EMBL" id="GAH22761.1"/>
    </source>
</evidence>
<sequence>MPVYLRFGEEVYRDRVDISEDEFYERLTHDPVHPNTTQPTPQDFVNVYQKLSQEADGIVSIHITSKLSGTYNSAIQGKKLVEDGCPIEVVDSQTVSIAIGLTVIQASKMAKSG</sequence>
<reference evidence="2" key="1">
    <citation type="journal article" date="2014" name="Front. Microbiol.">
        <title>High frequency of phylogenetically diverse reductive dehalogenase-homologous genes in deep subseafloor sedimentary metagenomes.</title>
        <authorList>
            <person name="Kawai M."/>
            <person name="Futagami T."/>
            <person name="Toyoda A."/>
            <person name="Takaki Y."/>
            <person name="Nishi S."/>
            <person name="Hori S."/>
            <person name="Arai W."/>
            <person name="Tsubouchi T."/>
            <person name="Morono Y."/>
            <person name="Uchiyama I."/>
            <person name="Ito T."/>
            <person name="Fujiyama A."/>
            <person name="Inagaki F."/>
            <person name="Takami H."/>
        </authorList>
    </citation>
    <scope>NUCLEOTIDE SEQUENCE</scope>
    <source>
        <strain evidence="2">Expedition CK06-06</strain>
    </source>
</reference>
<comment type="caution">
    <text evidence="2">The sequence shown here is derived from an EMBL/GenBank/DDBJ whole genome shotgun (WGS) entry which is preliminary data.</text>
</comment>
<name>X1DP76_9ZZZZ</name>
<dbReference type="InterPro" id="IPR003797">
    <property type="entry name" value="DegV"/>
</dbReference>
<dbReference type="PANTHER" id="PTHR33434:SF2">
    <property type="entry name" value="FATTY ACID-BINDING PROTEIN TM_1468"/>
    <property type="match status" value="1"/>
</dbReference>
<dbReference type="PANTHER" id="PTHR33434">
    <property type="entry name" value="DEGV DOMAIN-CONTAINING PROTEIN DR_1986-RELATED"/>
    <property type="match status" value="1"/>
</dbReference>
<organism evidence="2">
    <name type="scientific">marine sediment metagenome</name>
    <dbReference type="NCBI Taxonomy" id="412755"/>
    <lineage>
        <taxon>unclassified sequences</taxon>
        <taxon>metagenomes</taxon>
        <taxon>ecological metagenomes</taxon>
    </lineage>
</organism>
<dbReference type="Pfam" id="PF02645">
    <property type="entry name" value="DegV"/>
    <property type="match status" value="1"/>
</dbReference>